<protein>
    <submittedName>
        <fullName evidence="1">DUF3261 domain-containing protein</fullName>
    </submittedName>
</protein>
<evidence type="ECO:0000313" key="1">
    <source>
        <dbReference type="EMBL" id="PNQ95665.1"/>
    </source>
</evidence>
<reference evidence="1 2" key="1">
    <citation type="submission" date="2018-01" db="EMBL/GenBank/DDBJ databases">
        <title>Whole genome sequence of Azospirillum brasilense REC3 isolated from strawberry roots.</title>
        <authorList>
            <person name="Fontana C.A."/>
            <person name="Salazar S.M."/>
            <person name="Bassi D."/>
            <person name="Puglisi E."/>
            <person name="Lovaisa N.C."/>
            <person name="Toffoli L.M."/>
            <person name="Pedraza R."/>
            <person name="Cocconcelli P.S."/>
        </authorList>
    </citation>
    <scope>NUCLEOTIDE SEQUENCE [LARGE SCALE GENOMIC DNA]</scope>
    <source>
        <strain evidence="1 2">REC3</strain>
    </source>
</reference>
<dbReference type="OrthoDB" id="8159261at2"/>
<name>A0A2K1FT11_9PROT</name>
<dbReference type="EMBL" id="POWG01000044">
    <property type="protein sequence ID" value="PNQ95665.1"/>
    <property type="molecule type" value="Genomic_DNA"/>
</dbReference>
<evidence type="ECO:0000313" key="2">
    <source>
        <dbReference type="Proteomes" id="UP000236268"/>
    </source>
</evidence>
<dbReference type="AlphaFoldDB" id="A0A2K1FT11"/>
<dbReference type="Pfam" id="PF11659">
    <property type="entry name" value="DUF3261"/>
    <property type="match status" value="1"/>
</dbReference>
<gene>
    <name evidence="1" type="ORF">C1S70_27745</name>
</gene>
<comment type="caution">
    <text evidence="1">The sequence shown here is derived from an EMBL/GenBank/DDBJ whole genome shotgun (WGS) entry which is preliminary data.</text>
</comment>
<dbReference type="InterPro" id="IPR021675">
    <property type="entry name" value="DUF3261"/>
</dbReference>
<accession>A0A2K1FT11</accession>
<dbReference type="Proteomes" id="UP000236268">
    <property type="component" value="Unassembled WGS sequence"/>
</dbReference>
<proteinExistence type="predicted"/>
<organism evidence="1 2">
    <name type="scientific">Azospirillum argentinense</name>
    <dbReference type="NCBI Taxonomy" id="2970906"/>
    <lineage>
        <taxon>Bacteria</taxon>
        <taxon>Pseudomonadati</taxon>
        <taxon>Pseudomonadota</taxon>
        <taxon>Alphaproteobacteria</taxon>
        <taxon>Rhodospirillales</taxon>
        <taxon>Azospirillaceae</taxon>
        <taxon>Azospirillum</taxon>
    </lineage>
</organism>
<sequence length="231" mass="24608">MKPQTMRGYSDWCMLYVRFASGKSPHVMTMHKGWVALLFLLGACASVPGGGPADPSTPLLAPGEPLALPRPSDLGQSVEAAQLITASRDGQTFVFEGRISVTPERFLLVGVDSLGRRAMTVTWSDAGLEVETAPWLPPALRPGSMLADIVVLYWPEAVVRQALAPAGGTLSADAHRRSVRIGGKEVLHAERSWVDGAPWTGTLRYANLAWGYEIEVQSMAASTAASQAAAP</sequence>